<reference evidence="10" key="1">
    <citation type="journal article" date="2019" name="Int. J. Syst. Evol. Microbiol.">
        <title>The Global Catalogue of Microorganisms (GCM) 10K type strain sequencing project: providing services to taxonomists for standard genome sequencing and annotation.</title>
        <authorList>
            <consortium name="The Broad Institute Genomics Platform"/>
            <consortium name="The Broad Institute Genome Sequencing Center for Infectious Disease"/>
            <person name="Wu L."/>
            <person name="Ma J."/>
        </authorList>
    </citation>
    <scope>NUCLEOTIDE SEQUENCE [LARGE SCALE GENOMIC DNA]</scope>
    <source>
        <strain evidence="10">KCTC 52168</strain>
    </source>
</reference>
<feature type="transmembrane region" description="Helical" evidence="7">
    <location>
        <begin position="351"/>
        <end position="374"/>
    </location>
</feature>
<dbReference type="PANTHER" id="PTHR32309">
    <property type="entry name" value="TYROSINE-PROTEIN KINASE"/>
    <property type="match status" value="1"/>
</dbReference>
<keyword evidence="3 7" id="KW-0812">Transmembrane</keyword>
<evidence type="ECO:0000256" key="1">
    <source>
        <dbReference type="ARBA" id="ARBA00004651"/>
    </source>
</evidence>
<evidence type="ECO:0000256" key="6">
    <source>
        <dbReference type="SAM" id="Coils"/>
    </source>
</evidence>
<name>A0ABV7H938_9BURK</name>
<evidence type="ECO:0000256" key="3">
    <source>
        <dbReference type="ARBA" id="ARBA00022692"/>
    </source>
</evidence>
<evidence type="ECO:0000313" key="9">
    <source>
        <dbReference type="EMBL" id="MFC3149139.1"/>
    </source>
</evidence>
<dbReference type="InterPro" id="IPR003856">
    <property type="entry name" value="LPS_length_determ_N"/>
</dbReference>
<feature type="coiled-coil region" evidence="6">
    <location>
        <begin position="191"/>
        <end position="222"/>
    </location>
</feature>
<accession>A0ABV7H938</accession>
<sequence>MSESPGLTPVEAVRSGFGNADERDSGEVGLIEVVEALLERWKLLVIAPIVAGCAALGVAFLVPPTFTARTLIMPPQQQQSAAAVALQSLGALAGIAGAGGAVRSPADQYVALMQSNNAVDRLIDQHKLTDVYDVKFRSDARRELDERSRINVGRKDGLIAIEVDDRDPVRAAALANGYVDQLRRLTTELAVTEAQQRRKFFEKQLEQTRQQLKDAQSTLQAAGFTEGTLRAEPKAAAEAYARLRAEVTAAEVRLQTMRAYLSETSAEFVQAQGVLSALRGQLARLESTNTPASSSDYISKFRDFKYYETLFELFAKQFELARVDESREGALVQVVDIATAPERKSKPKRGLIAAAAAVLAFGVLSLFVLVRFFLARTPLDLSAAPRLRAMMERRRD</sequence>
<evidence type="ECO:0000256" key="7">
    <source>
        <dbReference type="SAM" id="Phobius"/>
    </source>
</evidence>
<proteinExistence type="predicted"/>
<keyword evidence="4 7" id="KW-1133">Transmembrane helix</keyword>
<dbReference type="Pfam" id="PF02706">
    <property type="entry name" value="Wzz"/>
    <property type="match status" value="1"/>
</dbReference>
<protein>
    <submittedName>
        <fullName evidence="9">Wzz/FepE/Etk N-terminal domain-containing protein</fullName>
    </submittedName>
</protein>
<dbReference type="Proteomes" id="UP001595556">
    <property type="component" value="Unassembled WGS sequence"/>
</dbReference>
<feature type="domain" description="Polysaccharide chain length determinant N-terminal" evidence="8">
    <location>
        <begin position="27"/>
        <end position="125"/>
    </location>
</feature>
<keyword evidence="6" id="KW-0175">Coiled coil</keyword>
<dbReference type="RefSeq" id="WP_377305671.1">
    <property type="nucleotide sequence ID" value="NZ_CP180191.1"/>
</dbReference>
<evidence type="ECO:0000256" key="2">
    <source>
        <dbReference type="ARBA" id="ARBA00022475"/>
    </source>
</evidence>
<evidence type="ECO:0000313" key="10">
    <source>
        <dbReference type="Proteomes" id="UP001595556"/>
    </source>
</evidence>
<organism evidence="9 10">
    <name type="scientific">Piscinibacterium candidicorallinum</name>
    <dbReference type="NCBI Taxonomy" id="1793872"/>
    <lineage>
        <taxon>Bacteria</taxon>
        <taxon>Pseudomonadati</taxon>
        <taxon>Pseudomonadota</taxon>
        <taxon>Betaproteobacteria</taxon>
        <taxon>Burkholderiales</taxon>
        <taxon>Piscinibacterium</taxon>
    </lineage>
</organism>
<keyword evidence="5 7" id="KW-0472">Membrane</keyword>
<evidence type="ECO:0000256" key="4">
    <source>
        <dbReference type="ARBA" id="ARBA00022989"/>
    </source>
</evidence>
<keyword evidence="10" id="KW-1185">Reference proteome</keyword>
<dbReference type="EMBL" id="JBHRTI010000010">
    <property type="protein sequence ID" value="MFC3149139.1"/>
    <property type="molecule type" value="Genomic_DNA"/>
</dbReference>
<gene>
    <name evidence="9" type="ORF">ACFOEN_16070</name>
</gene>
<dbReference type="InterPro" id="IPR050445">
    <property type="entry name" value="Bact_polysacc_biosynth/exp"/>
</dbReference>
<evidence type="ECO:0000256" key="5">
    <source>
        <dbReference type="ARBA" id="ARBA00023136"/>
    </source>
</evidence>
<dbReference type="PANTHER" id="PTHR32309:SF13">
    <property type="entry name" value="FERRIC ENTEROBACTIN TRANSPORT PROTEIN FEPE"/>
    <property type="match status" value="1"/>
</dbReference>
<comment type="caution">
    <text evidence="9">The sequence shown here is derived from an EMBL/GenBank/DDBJ whole genome shotgun (WGS) entry which is preliminary data.</text>
</comment>
<evidence type="ECO:0000259" key="8">
    <source>
        <dbReference type="Pfam" id="PF02706"/>
    </source>
</evidence>
<keyword evidence="2" id="KW-1003">Cell membrane</keyword>
<comment type="subcellular location">
    <subcellularLocation>
        <location evidence="1">Cell membrane</location>
        <topology evidence="1">Multi-pass membrane protein</topology>
    </subcellularLocation>
</comment>
<feature type="transmembrane region" description="Helical" evidence="7">
    <location>
        <begin position="43"/>
        <end position="63"/>
    </location>
</feature>